<evidence type="ECO:0000256" key="1">
    <source>
        <dbReference type="SAM" id="MobiDB-lite"/>
    </source>
</evidence>
<dbReference type="PANTHER" id="PTHR31681:SF47">
    <property type="entry name" value="SULFATED SURFACE-LIKE GLYCOPROTEIN"/>
    <property type="match status" value="1"/>
</dbReference>
<comment type="caution">
    <text evidence="2">The sequence shown here is derived from an EMBL/GenBank/DDBJ whole genome shotgun (WGS) entry which is preliminary data.</text>
</comment>
<evidence type="ECO:0000313" key="2">
    <source>
        <dbReference type="EMBL" id="KAK4794680.1"/>
    </source>
</evidence>
<gene>
    <name evidence="2" type="ORF">SAY86_012674</name>
</gene>
<reference evidence="2 3" key="1">
    <citation type="journal article" date="2023" name="Hortic Res">
        <title>Pangenome of water caltrop reveals structural variations and asymmetric subgenome divergence after allopolyploidization.</title>
        <authorList>
            <person name="Zhang X."/>
            <person name="Chen Y."/>
            <person name="Wang L."/>
            <person name="Yuan Y."/>
            <person name="Fang M."/>
            <person name="Shi L."/>
            <person name="Lu R."/>
            <person name="Comes H.P."/>
            <person name="Ma Y."/>
            <person name="Chen Y."/>
            <person name="Huang G."/>
            <person name="Zhou Y."/>
            <person name="Zheng Z."/>
            <person name="Qiu Y."/>
        </authorList>
    </citation>
    <scope>NUCLEOTIDE SEQUENCE [LARGE SCALE GENOMIC DNA]</scope>
    <source>
        <strain evidence="2">F231</strain>
    </source>
</reference>
<evidence type="ECO:0000313" key="3">
    <source>
        <dbReference type="Proteomes" id="UP001346149"/>
    </source>
</evidence>
<protein>
    <submittedName>
        <fullName evidence="2">Uncharacterized protein</fullName>
    </submittedName>
</protein>
<organism evidence="2 3">
    <name type="scientific">Trapa natans</name>
    <name type="common">Water chestnut</name>
    <dbReference type="NCBI Taxonomy" id="22666"/>
    <lineage>
        <taxon>Eukaryota</taxon>
        <taxon>Viridiplantae</taxon>
        <taxon>Streptophyta</taxon>
        <taxon>Embryophyta</taxon>
        <taxon>Tracheophyta</taxon>
        <taxon>Spermatophyta</taxon>
        <taxon>Magnoliopsida</taxon>
        <taxon>eudicotyledons</taxon>
        <taxon>Gunneridae</taxon>
        <taxon>Pentapetalae</taxon>
        <taxon>rosids</taxon>
        <taxon>malvids</taxon>
        <taxon>Myrtales</taxon>
        <taxon>Lythraceae</taxon>
        <taxon>Trapa</taxon>
    </lineage>
</organism>
<proteinExistence type="predicted"/>
<dbReference type="Proteomes" id="UP001346149">
    <property type="component" value="Unassembled WGS sequence"/>
</dbReference>
<dbReference type="Gene3D" id="3.90.228.10">
    <property type="match status" value="1"/>
</dbReference>
<dbReference type="EMBL" id="JAXQNO010000007">
    <property type="protein sequence ID" value="KAK4794680.1"/>
    <property type="molecule type" value="Genomic_DNA"/>
</dbReference>
<dbReference type="PANTHER" id="PTHR31681">
    <property type="entry name" value="C2H2-LIKE ZINC FINGER PROTEIN"/>
    <property type="match status" value="1"/>
</dbReference>
<sequence>MASRWVKSLHCKSRAFEDVNQTYSRGLLPRSSGCRKSSQTLKDVADITVQKAKKPIAGGDQPPKQSSSSDMKGSKTEPPGRVNTARQLTHGSHHDTIFPVLTELPEGHPSRNVVEIIFRTGWGSKAFSGHVEIVFKVQNGPRAVARFEEYRGAVKSSAAVSSMHGGYRGDTNARCAADGNEVMRFLCMGGYGSEEHDDDKKPYVWWTLSGGGASICTYSGSGQAHCGAGGGRGRSAMLVCRVISGRVGFEPFIEDRGGYDSVRGDHGELVVFDSRAVLPCFLIFYRL</sequence>
<name>A0AAN7MDD3_TRANT</name>
<accession>A0AAN7MDD3</accession>
<feature type="region of interest" description="Disordered" evidence="1">
    <location>
        <begin position="20"/>
        <end position="92"/>
    </location>
</feature>
<keyword evidence="3" id="KW-1185">Reference proteome</keyword>
<dbReference type="AlphaFoldDB" id="A0AAN7MDD3"/>
<dbReference type="SUPFAM" id="SSF56399">
    <property type="entry name" value="ADP-ribosylation"/>
    <property type="match status" value="1"/>
</dbReference>